<dbReference type="InterPro" id="IPR046433">
    <property type="entry name" value="ActCoA_hydro"/>
</dbReference>
<sequence length="244" mass="26174">MPEIGPEEKAIGEHVASLIHDGDTIQLGIGSIPDAAAMAFRGKKDLGVHTEMITSSVADLAEEGVINNKRKSYFKDRMLGTFIFGDEKLYRFVDRNPAIQLMDSEFVNNPFEIAKNDNMVSVNTSMAVDLTGQAASETIGTLQYSGSGGQNDTAEGAIHAKNGRSILALKSTAKNGTVSAVSACLPLGSVVTLSRNNVDYIITEFGIAKMKGMDVSERAQALIAIAHPDFREALTAEAKKYNFL</sequence>
<dbReference type="PANTHER" id="PTHR21432">
    <property type="entry name" value="ACETYL-COA HYDROLASE-RELATED"/>
    <property type="match status" value="1"/>
</dbReference>
<dbReference type="InterPro" id="IPR037171">
    <property type="entry name" value="NagB/RpiA_transferase-like"/>
</dbReference>
<proteinExistence type="predicted"/>
<dbReference type="InterPro" id="IPR038460">
    <property type="entry name" value="AcetylCoA_hyd_C_sf"/>
</dbReference>
<feature type="domain" description="Acetyl-CoA hydrolase/transferase C-terminal" evidence="1">
    <location>
        <begin position="85"/>
        <end position="238"/>
    </location>
</feature>
<protein>
    <submittedName>
        <fullName evidence="2">Butanoate coenzyme A-transferase</fullName>
        <ecNumber evidence="2">2.8.3.-</ecNumber>
    </submittedName>
</protein>
<accession>A0A645F7Q7</accession>
<dbReference type="Pfam" id="PF13336">
    <property type="entry name" value="AcetylCoA_hyd_C"/>
    <property type="match status" value="1"/>
</dbReference>
<dbReference type="Gene3D" id="3.30.750.70">
    <property type="entry name" value="4-hydroxybutyrate coenzyme like domains"/>
    <property type="match status" value="1"/>
</dbReference>
<dbReference type="EMBL" id="VSSQ01054568">
    <property type="protein sequence ID" value="MPN08513.1"/>
    <property type="molecule type" value="Genomic_DNA"/>
</dbReference>
<evidence type="ECO:0000313" key="2">
    <source>
        <dbReference type="EMBL" id="MPN08513.1"/>
    </source>
</evidence>
<dbReference type="GO" id="GO:0008775">
    <property type="term" value="F:acetate CoA-transferase activity"/>
    <property type="evidence" value="ECO:0007669"/>
    <property type="project" value="InterPro"/>
</dbReference>
<reference evidence="2" key="1">
    <citation type="submission" date="2019-08" db="EMBL/GenBank/DDBJ databases">
        <authorList>
            <person name="Kucharzyk K."/>
            <person name="Murdoch R.W."/>
            <person name="Higgins S."/>
            <person name="Loffler F."/>
        </authorList>
    </citation>
    <scope>NUCLEOTIDE SEQUENCE</scope>
</reference>
<dbReference type="InterPro" id="IPR026888">
    <property type="entry name" value="AcetylCoA_hyd_C"/>
</dbReference>
<organism evidence="2">
    <name type="scientific">bioreactor metagenome</name>
    <dbReference type="NCBI Taxonomy" id="1076179"/>
    <lineage>
        <taxon>unclassified sequences</taxon>
        <taxon>metagenomes</taxon>
        <taxon>ecological metagenomes</taxon>
    </lineage>
</organism>
<keyword evidence="2" id="KW-0808">Transferase</keyword>
<dbReference type="GO" id="GO:0006083">
    <property type="term" value="P:acetate metabolic process"/>
    <property type="evidence" value="ECO:0007669"/>
    <property type="project" value="InterPro"/>
</dbReference>
<gene>
    <name evidence="2" type="ORF">SDC9_155795</name>
</gene>
<name>A0A645F7Q7_9ZZZZ</name>
<dbReference type="AlphaFoldDB" id="A0A645F7Q7"/>
<dbReference type="Gene3D" id="3.40.1080.20">
    <property type="entry name" value="Acetyl-CoA hydrolase/transferase C-terminal domain"/>
    <property type="match status" value="1"/>
</dbReference>
<comment type="caution">
    <text evidence="2">The sequence shown here is derived from an EMBL/GenBank/DDBJ whole genome shotgun (WGS) entry which is preliminary data.</text>
</comment>
<dbReference type="PANTHER" id="PTHR21432:SF20">
    <property type="entry name" value="ACETYL-COA HYDROLASE"/>
    <property type="match status" value="1"/>
</dbReference>
<dbReference type="SUPFAM" id="SSF100950">
    <property type="entry name" value="NagB/RpiA/CoA transferase-like"/>
    <property type="match status" value="1"/>
</dbReference>
<evidence type="ECO:0000259" key="1">
    <source>
        <dbReference type="Pfam" id="PF13336"/>
    </source>
</evidence>
<dbReference type="EC" id="2.8.3.-" evidence="2"/>